<evidence type="ECO:0000256" key="12">
    <source>
        <dbReference type="ARBA" id="ARBA00023136"/>
    </source>
</evidence>
<evidence type="ECO:0000256" key="13">
    <source>
        <dbReference type="PIRSR" id="PIRSR602401-1"/>
    </source>
</evidence>
<keyword evidence="5 13" id="KW-0349">Heme</keyword>
<dbReference type="GO" id="GO:0004497">
    <property type="term" value="F:monooxygenase activity"/>
    <property type="evidence" value="ECO:0007669"/>
    <property type="project" value="UniProtKB-KW"/>
</dbReference>
<name>A0A167WXE5_9AGAM</name>
<dbReference type="GO" id="GO:0005506">
    <property type="term" value="F:iron ion binding"/>
    <property type="evidence" value="ECO:0007669"/>
    <property type="project" value="InterPro"/>
</dbReference>
<evidence type="ECO:0000256" key="8">
    <source>
        <dbReference type="ARBA" id="ARBA00022989"/>
    </source>
</evidence>
<evidence type="ECO:0000256" key="11">
    <source>
        <dbReference type="ARBA" id="ARBA00023033"/>
    </source>
</evidence>
<dbReference type="InterPro" id="IPR036396">
    <property type="entry name" value="Cyt_P450_sf"/>
</dbReference>
<dbReference type="STRING" id="436010.A0A167WXE5"/>
<accession>A0A167WXE5</accession>
<sequence length="273" mass="30352">MAQGYRDLRTHIVDTVSRMRVDLLGDSAQGSPEEKGELRGAALLKNLVEANLQEEGGGSGLTDDELLSNVFTSSNTLAFCLPPLALYPEVQNKVYAEVKQLWPDATPGNLAGVELEYTTAFFRETLRMFPSEPRLAKYVHADTSLTGKRLTALVIVDIWTVNMSPLHRGHDVDEFKPEMFINIDRPEDDYTWPRDAFLAFYAGTRGCIGSRFATIESVCILTLLVRHYEVLVPADLDKKDIGPEKRRKALLAWTAGITITPTGSKVKLRPGEV</sequence>
<dbReference type="EMBL" id="KV417780">
    <property type="protein sequence ID" value="KZP06592.1"/>
    <property type="molecule type" value="Genomic_DNA"/>
</dbReference>
<proteinExistence type="inferred from homology"/>
<keyword evidence="11" id="KW-0503">Monooxygenase</keyword>
<dbReference type="InterPro" id="IPR002401">
    <property type="entry name" value="Cyt_P450_E_grp-I"/>
</dbReference>
<comment type="subcellular location">
    <subcellularLocation>
        <location evidence="2">Membrane</location>
    </subcellularLocation>
</comment>
<organism evidence="14 15">
    <name type="scientific">Athelia psychrophila</name>
    <dbReference type="NCBI Taxonomy" id="1759441"/>
    <lineage>
        <taxon>Eukaryota</taxon>
        <taxon>Fungi</taxon>
        <taxon>Dikarya</taxon>
        <taxon>Basidiomycota</taxon>
        <taxon>Agaricomycotina</taxon>
        <taxon>Agaricomycetes</taxon>
        <taxon>Agaricomycetidae</taxon>
        <taxon>Atheliales</taxon>
        <taxon>Atheliaceae</taxon>
        <taxon>Athelia</taxon>
    </lineage>
</organism>
<keyword evidence="8" id="KW-1133">Transmembrane helix</keyword>
<evidence type="ECO:0000256" key="4">
    <source>
        <dbReference type="ARBA" id="ARBA00010617"/>
    </source>
</evidence>
<dbReference type="OrthoDB" id="1470350at2759"/>
<keyword evidence="6" id="KW-0812">Transmembrane</keyword>
<feature type="binding site" description="axial binding residue" evidence="13">
    <location>
        <position position="207"/>
    </location>
    <ligand>
        <name>heme</name>
        <dbReference type="ChEBI" id="CHEBI:30413"/>
    </ligand>
    <ligandPart>
        <name>Fe</name>
        <dbReference type="ChEBI" id="CHEBI:18248"/>
    </ligandPart>
</feature>
<comment type="pathway">
    <text evidence="3">Secondary metabolite biosynthesis; terpenoid biosynthesis.</text>
</comment>
<dbReference type="InterPro" id="IPR001128">
    <property type="entry name" value="Cyt_P450"/>
</dbReference>
<evidence type="ECO:0000256" key="5">
    <source>
        <dbReference type="ARBA" id="ARBA00022617"/>
    </source>
</evidence>
<evidence type="ECO:0000313" key="14">
    <source>
        <dbReference type="EMBL" id="KZP06592.1"/>
    </source>
</evidence>
<dbReference type="SUPFAM" id="SSF48264">
    <property type="entry name" value="Cytochrome P450"/>
    <property type="match status" value="1"/>
</dbReference>
<keyword evidence="12" id="KW-0472">Membrane</keyword>
<dbReference type="GO" id="GO:0016705">
    <property type="term" value="F:oxidoreductase activity, acting on paired donors, with incorporation or reduction of molecular oxygen"/>
    <property type="evidence" value="ECO:0007669"/>
    <property type="project" value="InterPro"/>
</dbReference>
<evidence type="ECO:0000256" key="7">
    <source>
        <dbReference type="ARBA" id="ARBA00022723"/>
    </source>
</evidence>
<dbReference type="AlphaFoldDB" id="A0A167WXE5"/>
<evidence type="ECO:0000256" key="10">
    <source>
        <dbReference type="ARBA" id="ARBA00023004"/>
    </source>
</evidence>
<keyword evidence="15" id="KW-1185">Reference proteome</keyword>
<gene>
    <name evidence="14" type="ORF">FIBSPDRAFT_923002</name>
</gene>
<keyword evidence="10 13" id="KW-0408">Iron</keyword>
<dbReference type="GO" id="GO:0020037">
    <property type="term" value="F:heme binding"/>
    <property type="evidence" value="ECO:0007669"/>
    <property type="project" value="InterPro"/>
</dbReference>
<dbReference type="InterPro" id="IPR050121">
    <property type="entry name" value="Cytochrome_P450_monoxygenase"/>
</dbReference>
<dbReference type="PRINTS" id="PR00385">
    <property type="entry name" value="P450"/>
</dbReference>
<dbReference type="Proteomes" id="UP000076532">
    <property type="component" value="Unassembled WGS sequence"/>
</dbReference>
<reference evidence="14 15" key="1">
    <citation type="journal article" date="2016" name="Mol. Biol. Evol.">
        <title>Comparative Genomics of Early-Diverging Mushroom-Forming Fungi Provides Insights into the Origins of Lignocellulose Decay Capabilities.</title>
        <authorList>
            <person name="Nagy L.G."/>
            <person name="Riley R."/>
            <person name="Tritt A."/>
            <person name="Adam C."/>
            <person name="Daum C."/>
            <person name="Floudas D."/>
            <person name="Sun H."/>
            <person name="Yadav J.S."/>
            <person name="Pangilinan J."/>
            <person name="Larsson K.H."/>
            <person name="Matsuura K."/>
            <person name="Barry K."/>
            <person name="Labutti K."/>
            <person name="Kuo R."/>
            <person name="Ohm R.A."/>
            <person name="Bhattacharya S.S."/>
            <person name="Shirouzu T."/>
            <person name="Yoshinaga Y."/>
            <person name="Martin F.M."/>
            <person name="Grigoriev I.V."/>
            <person name="Hibbett D.S."/>
        </authorList>
    </citation>
    <scope>NUCLEOTIDE SEQUENCE [LARGE SCALE GENOMIC DNA]</scope>
    <source>
        <strain evidence="14 15">CBS 109695</strain>
    </source>
</reference>
<keyword evidence="9" id="KW-0560">Oxidoreductase</keyword>
<evidence type="ECO:0000256" key="6">
    <source>
        <dbReference type="ARBA" id="ARBA00022692"/>
    </source>
</evidence>
<evidence type="ECO:0000256" key="9">
    <source>
        <dbReference type="ARBA" id="ARBA00023002"/>
    </source>
</evidence>
<dbReference type="PANTHER" id="PTHR24305">
    <property type="entry name" value="CYTOCHROME P450"/>
    <property type="match status" value="1"/>
</dbReference>
<dbReference type="Pfam" id="PF00067">
    <property type="entry name" value="p450"/>
    <property type="match status" value="1"/>
</dbReference>
<evidence type="ECO:0000256" key="3">
    <source>
        <dbReference type="ARBA" id="ARBA00004721"/>
    </source>
</evidence>
<keyword evidence="7 13" id="KW-0479">Metal-binding</keyword>
<dbReference type="PRINTS" id="PR00463">
    <property type="entry name" value="EP450I"/>
</dbReference>
<evidence type="ECO:0000256" key="1">
    <source>
        <dbReference type="ARBA" id="ARBA00001971"/>
    </source>
</evidence>
<dbReference type="PANTHER" id="PTHR24305:SF166">
    <property type="entry name" value="CYTOCHROME P450 12A4, MITOCHONDRIAL-RELATED"/>
    <property type="match status" value="1"/>
</dbReference>
<comment type="similarity">
    <text evidence="4">Belongs to the cytochrome P450 family.</text>
</comment>
<evidence type="ECO:0000313" key="15">
    <source>
        <dbReference type="Proteomes" id="UP000076532"/>
    </source>
</evidence>
<protein>
    <submittedName>
        <fullName evidence="14">Cytochrome P450</fullName>
    </submittedName>
</protein>
<dbReference type="Gene3D" id="1.10.630.10">
    <property type="entry name" value="Cytochrome P450"/>
    <property type="match status" value="1"/>
</dbReference>
<dbReference type="GO" id="GO:0016020">
    <property type="term" value="C:membrane"/>
    <property type="evidence" value="ECO:0007669"/>
    <property type="project" value="UniProtKB-SubCell"/>
</dbReference>
<evidence type="ECO:0000256" key="2">
    <source>
        <dbReference type="ARBA" id="ARBA00004370"/>
    </source>
</evidence>
<comment type="cofactor">
    <cofactor evidence="1 13">
        <name>heme</name>
        <dbReference type="ChEBI" id="CHEBI:30413"/>
    </cofactor>
</comment>